<evidence type="ECO:0008006" key="3">
    <source>
        <dbReference type="Google" id="ProtNLM"/>
    </source>
</evidence>
<evidence type="ECO:0000313" key="2">
    <source>
        <dbReference type="Proteomes" id="UP001597062"/>
    </source>
</evidence>
<sequence>MKNTIQILTFLMSLISYGQDNSILKENGNTLKSIIPNSWNILDSKTGDLNQDGISDLVFVIQNTDKSNIRLNNGLGNNTIDLNPRILGIYFGDKSGKFTKRLVSKDFIILRDSPTMDEPFEGISITKKGVLNINFRFWYSAGTWTMSNHKYKFRFQGNEFALIGYDSNEAHRATGETTDYSINFLSKKMKITKGNFSKDESDSIEWKKFNLKKLMTIRTIKKPFESEFEGIYL</sequence>
<comment type="caution">
    <text evidence="1">The sequence shown here is derived from an EMBL/GenBank/DDBJ whole genome shotgun (WGS) entry which is preliminary data.</text>
</comment>
<gene>
    <name evidence="1" type="ORF">ACFQ1U_00495</name>
</gene>
<reference evidence="2" key="1">
    <citation type="journal article" date="2019" name="Int. J. Syst. Evol. Microbiol.">
        <title>The Global Catalogue of Microorganisms (GCM) 10K type strain sequencing project: providing services to taxonomists for standard genome sequencing and annotation.</title>
        <authorList>
            <consortium name="The Broad Institute Genomics Platform"/>
            <consortium name="The Broad Institute Genome Sequencing Center for Infectious Disease"/>
            <person name="Wu L."/>
            <person name="Ma J."/>
        </authorList>
    </citation>
    <scope>NUCLEOTIDE SEQUENCE [LARGE SCALE GENOMIC DNA]</scope>
    <source>
        <strain evidence="2">CCUG 60527</strain>
    </source>
</reference>
<organism evidence="1 2">
    <name type="scientific">Tenacibaculum geojense</name>
    <dbReference type="NCBI Taxonomy" id="915352"/>
    <lineage>
        <taxon>Bacteria</taxon>
        <taxon>Pseudomonadati</taxon>
        <taxon>Bacteroidota</taxon>
        <taxon>Flavobacteriia</taxon>
        <taxon>Flavobacteriales</taxon>
        <taxon>Flavobacteriaceae</taxon>
        <taxon>Tenacibaculum</taxon>
    </lineage>
</organism>
<protein>
    <recommendedName>
        <fullName evidence="3">VCBS repeat-containing protein</fullName>
    </recommendedName>
</protein>
<keyword evidence="2" id="KW-1185">Reference proteome</keyword>
<dbReference type="Proteomes" id="UP001597062">
    <property type="component" value="Unassembled WGS sequence"/>
</dbReference>
<evidence type="ECO:0000313" key="1">
    <source>
        <dbReference type="EMBL" id="MFD0991672.1"/>
    </source>
</evidence>
<proteinExistence type="predicted"/>
<name>A0ABW3JMI4_9FLAO</name>
<accession>A0ABW3JMI4</accession>
<dbReference type="EMBL" id="JBHTJR010000008">
    <property type="protein sequence ID" value="MFD0991672.1"/>
    <property type="molecule type" value="Genomic_DNA"/>
</dbReference>